<dbReference type="EMBL" id="JABURY010000006">
    <property type="protein sequence ID" value="MBC9130353.1"/>
    <property type="molecule type" value="Genomic_DNA"/>
</dbReference>
<dbReference type="InterPro" id="IPR036371">
    <property type="entry name" value="TPK_B1-bd_sf"/>
</dbReference>
<evidence type="ECO:0000256" key="5">
    <source>
        <dbReference type="NCBIfam" id="TIGR01378"/>
    </source>
</evidence>
<evidence type="ECO:0000256" key="3">
    <source>
        <dbReference type="ARBA" id="ARBA00022777"/>
    </source>
</evidence>
<dbReference type="PANTHER" id="PTHR41299">
    <property type="entry name" value="THIAMINE PYROPHOSPHOKINASE"/>
    <property type="match status" value="1"/>
</dbReference>
<accession>A0ABR7QWJ0</accession>
<dbReference type="InterPro" id="IPR007373">
    <property type="entry name" value="Thiamin_PyroPKinase_B1-bd"/>
</dbReference>
<dbReference type="SUPFAM" id="SSF63999">
    <property type="entry name" value="Thiamin pyrophosphokinase, catalytic domain"/>
    <property type="match status" value="1"/>
</dbReference>
<dbReference type="PANTHER" id="PTHR41299:SF1">
    <property type="entry name" value="THIAMINE PYROPHOSPHOKINASE"/>
    <property type="match status" value="1"/>
</dbReference>
<keyword evidence="2" id="KW-0547">Nucleotide-binding</keyword>
<evidence type="ECO:0000313" key="7">
    <source>
        <dbReference type="EMBL" id="MBC9130353.1"/>
    </source>
</evidence>
<organism evidence="7 8">
    <name type="scientific">Frischella japonica</name>
    <dbReference type="NCBI Taxonomy" id="2741544"/>
    <lineage>
        <taxon>Bacteria</taxon>
        <taxon>Pseudomonadati</taxon>
        <taxon>Pseudomonadota</taxon>
        <taxon>Gammaproteobacteria</taxon>
        <taxon>Orbales</taxon>
        <taxon>Orbaceae</taxon>
        <taxon>Frischella</taxon>
    </lineage>
</organism>
<dbReference type="Proteomes" id="UP000651208">
    <property type="component" value="Unassembled WGS sequence"/>
</dbReference>
<dbReference type="SMART" id="SM00983">
    <property type="entry name" value="TPK_B1_binding"/>
    <property type="match status" value="1"/>
</dbReference>
<feature type="domain" description="Thiamin pyrophosphokinase thiamin-binding" evidence="6">
    <location>
        <begin position="134"/>
        <end position="199"/>
    </location>
</feature>
<dbReference type="Pfam" id="PF04263">
    <property type="entry name" value="TPK_catalytic"/>
    <property type="match status" value="1"/>
</dbReference>
<evidence type="ECO:0000256" key="4">
    <source>
        <dbReference type="ARBA" id="ARBA00022840"/>
    </source>
</evidence>
<dbReference type="RefSeq" id="WP_187754778.1">
    <property type="nucleotide sequence ID" value="NZ_JABURY010000006.1"/>
</dbReference>
<sequence length="204" mass="22932">MVKKALLFVNGEPPKPLPTQLDKYDIVACTDGAYHNYLLESAIVPQFIIGDLDSLLNQTINKNIQIIYTPDQNKTDFEKAILFLSSKGITQFDIFGANGHASDHFLGNLSVALQYHHLFNFTFYDNFCRFFFATSPMIINDVKDKTISLIPLSPVNKLNITGFEYPLTNADLEFGGLISIRNKACQDQVTINFEQGDLLVFIAL</sequence>
<dbReference type="InterPro" id="IPR036759">
    <property type="entry name" value="TPK_catalytic_sf"/>
</dbReference>
<evidence type="ECO:0000313" key="8">
    <source>
        <dbReference type="Proteomes" id="UP000651208"/>
    </source>
</evidence>
<name>A0ABR7QWJ0_9GAMM</name>
<dbReference type="InterPro" id="IPR053149">
    <property type="entry name" value="TPK"/>
</dbReference>
<evidence type="ECO:0000256" key="2">
    <source>
        <dbReference type="ARBA" id="ARBA00022741"/>
    </source>
</evidence>
<comment type="caution">
    <text evidence="7">The sequence shown here is derived from an EMBL/GenBank/DDBJ whole genome shotgun (WGS) entry which is preliminary data.</text>
</comment>
<evidence type="ECO:0000259" key="6">
    <source>
        <dbReference type="SMART" id="SM00983"/>
    </source>
</evidence>
<dbReference type="CDD" id="cd07995">
    <property type="entry name" value="TPK"/>
    <property type="match status" value="1"/>
</dbReference>
<proteinExistence type="predicted"/>
<dbReference type="Gene3D" id="3.40.50.10240">
    <property type="entry name" value="Thiamin pyrophosphokinase, catalytic domain"/>
    <property type="match status" value="1"/>
</dbReference>
<keyword evidence="1 7" id="KW-0808">Transferase</keyword>
<evidence type="ECO:0000256" key="1">
    <source>
        <dbReference type="ARBA" id="ARBA00022679"/>
    </source>
</evidence>
<dbReference type="Pfam" id="PF04265">
    <property type="entry name" value="TPK_B1_binding"/>
    <property type="match status" value="1"/>
</dbReference>
<dbReference type="EC" id="2.7.6.2" evidence="5"/>
<dbReference type="InterPro" id="IPR007371">
    <property type="entry name" value="TPK_catalytic"/>
</dbReference>
<keyword evidence="8" id="KW-1185">Reference proteome</keyword>
<dbReference type="InterPro" id="IPR006282">
    <property type="entry name" value="Thi_PPkinase"/>
</dbReference>
<dbReference type="GO" id="GO:0004788">
    <property type="term" value="F:thiamine diphosphokinase activity"/>
    <property type="evidence" value="ECO:0007669"/>
    <property type="project" value="UniProtKB-EC"/>
</dbReference>
<keyword evidence="4" id="KW-0067">ATP-binding</keyword>
<reference evidence="7 8" key="1">
    <citation type="submission" date="2020-06" db="EMBL/GenBank/DDBJ databases">
        <title>Frischella cerana isolated from Apis cerana gut homogenate.</title>
        <authorList>
            <person name="Wolter L.A."/>
            <person name="Suenami S."/>
            <person name="Miyazaki R."/>
        </authorList>
    </citation>
    <scope>NUCLEOTIDE SEQUENCE [LARGE SCALE GENOMIC DNA]</scope>
    <source>
        <strain evidence="7 8">Ac13</strain>
    </source>
</reference>
<keyword evidence="3" id="KW-0418">Kinase</keyword>
<dbReference type="SUPFAM" id="SSF63862">
    <property type="entry name" value="Thiamin pyrophosphokinase, substrate-binding domain"/>
    <property type="match status" value="1"/>
</dbReference>
<gene>
    <name evidence="7" type="ORF">FcAc13_03405</name>
</gene>
<dbReference type="NCBIfam" id="TIGR01378">
    <property type="entry name" value="thi_PPkinase"/>
    <property type="match status" value="1"/>
</dbReference>
<protein>
    <recommendedName>
        <fullName evidence="5">Thiamine diphosphokinase</fullName>
        <ecNumber evidence="5">2.7.6.2</ecNumber>
    </recommendedName>
</protein>